<feature type="compositionally biased region" description="Low complexity" evidence="1">
    <location>
        <begin position="14"/>
        <end position="31"/>
    </location>
</feature>
<feature type="region of interest" description="Disordered" evidence="1">
    <location>
        <begin position="1"/>
        <end position="31"/>
    </location>
</feature>
<keyword evidence="4" id="KW-1185">Reference proteome</keyword>
<dbReference type="Proteomes" id="UP001145742">
    <property type="component" value="Unassembled WGS sequence"/>
</dbReference>
<feature type="compositionally biased region" description="Polar residues" evidence="1">
    <location>
        <begin position="1"/>
        <end position="13"/>
    </location>
</feature>
<proteinExistence type="predicted"/>
<feature type="transmembrane region" description="Helical" evidence="2">
    <location>
        <begin position="65"/>
        <end position="97"/>
    </location>
</feature>
<protein>
    <submittedName>
        <fullName evidence="3">Uncharacterized protein</fullName>
    </submittedName>
</protein>
<sequence length="98" mass="10998">MLQKSSKSQTITASSLHTQTHLSSSSHPTATLSSCWWPVPWQGHLVALKSTETLPRWHLGRLNPLLLKGFFIITIIIIIIIIIIIVIIIIIIIIMIII</sequence>
<evidence type="ECO:0000256" key="2">
    <source>
        <dbReference type="SAM" id="Phobius"/>
    </source>
</evidence>
<keyword evidence="2" id="KW-1133">Transmembrane helix</keyword>
<keyword evidence="2" id="KW-0812">Transmembrane</keyword>
<reference evidence="3" key="1">
    <citation type="submission" date="2019-10" db="EMBL/GenBank/DDBJ databases">
        <authorList>
            <person name="Soares A.E.R."/>
            <person name="Aleixo A."/>
            <person name="Schneider P."/>
            <person name="Miyaki C.Y."/>
            <person name="Schneider M.P."/>
            <person name="Mello C."/>
            <person name="Vasconcelos A.T.R."/>
        </authorList>
    </citation>
    <scope>NUCLEOTIDE SEQUENCE</scope>
    <source>
        <tissue evidence="3">Muscle</tissue>
    </source>
</reference>
<dbReference type="EMBL" id="WHWB01033199">
    <property type="protein sequence ID" value="KAJ7421499.1"/>
    <property type="molecule type" value="Genomic_DNA"/>
</dbReference>
<dbReference type="PROSITE" id="PS51257">
    <property type="entry name" value="PROKAR_LIPOPROTEIN"/>
    <property type="match status" value="1"/>
</dbReference>
<organism evidence="3 4">
    <name type="scientific">Willisornis vidua</name>
    <name type="common">Xingu scale-backed antbird</name>
    <dbReference type="NCBI Taxonomy" id="1566151"/>
    <lineage>
        <taxon>Eukaryota</taxon>
        <taxon>Metazoa</taxon>
        <taxon>Chordata</taxon>
        <taxon>Craniata</taxon>
        <taxon>Vertebrata</taxon>
        <taxon>Euteleostomi</taxon>
        <taxon>Archelosauria</taxon>
        <taxon>Archosauria</taxon>
        <taxon>Dinosauria</taxon>
        <taxon>Saurischia</taxon>
        <taxon>Theropoda</taxon>
        <taxon>Coelurosauria</taxon>
        <taxon>Aves</taxon>
        <taxon>Neognathae</taxon>
        <taxon>Neoaves</taxon>
        <taxon>Telluraves</taxon>
        <taxon>Australaves</taxon>
        <taxon>Passeriformes</taxon>
        <taxon>Thamnophilidae</taxon>
        <taxon>Willisornis</taxon>
    </lineage>
</organism>
<name>A0ABQ9DL15_9PASS</name>
<gene>
    <name evidence="3" type="ORF">WISP_42910</name>
</gene>
<keyword evidence="2" id="KW-0472">Membrane</keyword>
<comment type="caution">
    <text evidence="3">The sequence shown here is derived from an EMBL/GenBank/DDBJ whole genome shotgun (WGS) entry which is preliminary data.</text>
</comment>
<evidence type="ECO:0000313" key="3">
    <source>
        <dbReference type="EMBL" id="KAJ7421499.1"/>
    </source>
</evidence>
<accession>A0ABQ9DL15</accession>
<evidence type="ECO:0000313" key="4">
    <source>
        <dbReference type="Proteomes" id="UP001145742"/>
    </source>
</evidence>
<evidence type="ECO:0000256" key="1">
    <source>
        <dbReference type="SAM" id="MobiDB-lite"/>
    </source>
</evidence>